<evidence type="ECO:0000256" key="1">
    <source>
        <dbReference type="SAM" id="SignalP"/>
    </source>
</evidence>
<keyword evidence="1" id="KW-0732">Signal</keyword>
<evidence type="ECO:0000313" key="3">
    <source>
        <dbReference type="EMBL" id="NPD91663.1"/>
    </source>
</evidence>
<evidence type="ECO:0000259" key="2">
    <source>
        <dbReference type="Pfam" id="PF03572"/>
    </source>
</evidence>
<dbReference type="Proteomes" id="UP000714420">
    <property type="component" value="Unassembled WGS sequence"/>
</dbReference>
<feature type="domain" description="Tail specific protease" evidence="2">
    <location>
        <begin position="334"/>
        <end position="484"/>
    </location>
</feature>
<sequence>MKKFVIGLSFIFAFSGITVAQRPVFKTGKEIVKVMLDGKRMHGDWRVAPEINPDILETTSEKIVFISDVDTFSITLDEWKSEEFDILTLQGDTSHVLVKRSALNPFENPDPEFIKRPQSGMMTREQAKFDIDALVYALTQIHIDIFSECRQEDFFRAVNKAVESLPDSVSSVDLYRCLAPVVAMIGDGHTNLGFPFKSVFTKDLKRLPVFFEVLTDRSVVCTACIDSLIPSGAKILGVNGIKTDALLDTMLLFVSGERPHFKLSRVDGVFSALLQILYPADSYTVEYLPQGMKKPLVHTFPAATYDEIMSRIPLKDSQKRSSAYSFTVDSINNVAVMDFRSFSNPSMMKHFADSMFTTLRNKGIGNLIIDLRNNGGGNSIVGDILLRYISPKPFVQMDKVMVKITPLTMKLQRDGVVMKPFKFVDIKENGYENPLTDKEGHYNGKVYLLTSNHTFSSAAAFSWTFKECGIGKVIGEETGGMNVCYGDILSYRLPVSKLSCSISYKRFWGLHADEKDIHGTIPDIAVPSSEAMNAVMKLVRKSNRKRK</sequence>
<dbReference type="EMBL" id="JABKKF010000003">
    <property type="protein sequence ID" value="NPD91663.1"/>
    <property type="molecule type" value="Genomic_DNA"/>
</dbReference>
<dbReference type="SUPFAM" id="SSF52096">
    <property type="entry name" value="ClpP/crotonase"/>
    <property type="match status" value="1"/>
</dbReference>
<accession>A0ABX2AL85</accession>
<comment type="caution">
    <text evidence="3">The sequence shown here is derived from an EMBL/GenBank/DDBJ whole genome shotgun (WGS) entry which is preliminary data.</text>
</comment>
<gene>
    <name evidence="3" type="ORF">HPS56_04720</name>
</gene>
<dbReference type="InterPro" id="IPR029045">
    <property type="entry name" value="ClpP/crotonase-like_dom_sf"/>
</dbReference>
<organism evidence="3 4">
    <name type="scientific">Xylanibacter muris</name>
    <dbReference type="NCBI Taxonomy" id="2736290"/>
    <lineage>
        <taxon>Bacteria</taxon>
        <taxon>Pseudomonadati</taxon>
        <taxon>Bacteroidota</taxon>
        <taxon>Bacteroidia</taxon>
        <taxon>Bacteroidales</taxon>
        <taxon>Prevotellaceae</taxon>
        <taxon>Xylanibacter</taxon>
    </lineage>
</organism>
<dbReference type="RefSeq" id="WP_172274666.1">
    <property type="nucleotide sequence ID" value="NZ_CASGMU010000005.1"/>
</dbReference>
<dbReference type="Gene3D" id="3.90.226.10">
    <property type="entry name" value="2-enoyl-CoA Hydratase, Chain A, domain 1"/>
    <property type="match status" value="1"/>
</dbReference>
<proteinExistence type="predicted"/>
<feature type="chain" id="PRO_5047308439" description="Tail specific protease domain-containing protein" evidence="1">
    <location>
        <begin position="21"/>
        <end position="547"/>
    </location>
</feature>
<dbReference type="Pfam" id="PF03572">
    <property type="entry name" value="Peptidase_S41"/>
    <property type="match status" value="1"/>
</dbReference>
<dbReference type="InterPro" id="IPR005151">
    <property type="entry name" value="Tail-specific_protease"/>
</dbReference>
<evidence type="ECO:0000313" key="4">
    <source>
        <dbReference type="Proteomes" id="UP000714420"/>
    </source>
</evidence>
<feature type="signal peptide" evidence="1">
    <location>
        <begin position="1"/>
        <end position="20"/>
    </location>
</feature>
<reference evidence="3 4" key="1">
    <citation type="submission" date="2020-05" db="EMBL/GenBank/DDBJ databases">
        <title>Distinct polysaccharide utilization as determinants for interspecies competition between intestinal Prevotella spp.</title>
        <authorList>
            <person name="Galvez E.J.C."/>
            <person name="Iljazovic A."/>
            <person name="Strowig T."/>
        </authorList>
    </citation>
    <scope>NUCLEOTIDE SEQUENCE [LARGE SCALE GENOMIC DNA]</scope>
    <source>
        <strain evidence="3 4">PMUR</strain>
    </source>
</reference>
<name>A0ABX2AL85_9BACT</name>
<protein>
    <recommendedName>
        <fullName evidence="2">Tail specific protease domain-containing protein</fullName>
    </recommendedName>
</protein>
<keyword evidence="4" id="KW-1185">Reference proteome</keyword>